<keyword evidence="1" id="KW-0812">Transmembrane</keyword>
<keyword evidence="1" id="KW-1133">Transmembrane helix</keyword>
<feature type="transmembrane region" description="Helical" evidence="1">
    <location>
        <begin position="78"/>
        <end position="98"/>
    </location>
</feature>
<organism evidence="2 3">
    <name type="scientific">Cryobacterium flavum</name>
    <dbReference type="NCBI Taxonomy" id="1424659"/>
    <lineage>
        <taxon>Bacteria</taxon>
        <taxon>Bacillati</taxon>
        <taxon>Actinomycetota</taxon>
        <taxon>Actinomycetes</taxon>
        <taxon>Micrococcales</taxon>
        <taxon>Microbacteriaceae</taxon>
        <taxon>Cryobacterium</taxon>
    </lineage>
</organism>
<name>A0ABY2I1S8_9MICO</name>
<evidence type="ECO:0000256" key="1">
    <source>
        <dbReference type="SAM" id="Phobius"/>
    </source>
</evidence>
<feature type="transmembrane region" description="Helical" evidence="1">
    <location>
        <begin position="119"/>
        <end position="141"/>
    </location>
</feature>
<accession>A0ABY2I1S8</accession>
<feature type="transmembrane region" description="Helical" evidence="1">
    <location>
        <begin position="40"/>
        <end position="66"/>
    </location>
</feature>
<comment type="caution">
    <text evidence="2">The sequence shown here is derived from an EMBL/GenBank/DDBJ whole genome shotgun (WGS) entry which is preliminary data.</text>
</comment>
<gene>
    <name evidence="2" type="ORF">E3O21_11705</name>
</gene>
<dbReference type="Proteomes" id="UP000298252">
    <property type="component" value="Unassembled WGS sequence"/>
</dbReference>
<dbReference type="InterPro" id="IPR021235">
    <property type="entry name" value="DUF2637"/>
</dbReference>
<proteinExistence type="predicted"/>
<dbReference type="EMBL" id="SOFD01000028">
    <property type="protein sequence ID" value="TFB76113.1"/>
    <property type="molecule type" value="Genomic_DNA"/>
</dbReference>
<evidence type="ECO:0000313" key="3">
    <source>
        <dbReference type="Proteomes" id="UP000298252"/>
    </source>
</evidence>
<dbReference type="RefSeq" id="WP_134505281.1">
    <property type="nucleotide sequence ID" value="NZ_FNIB01000009.1"/>
</dbReference>
<evidence type="ECO:0000313" key="2">
    <source>
        <dbReference type="EMBL" id="TFB76113.1"/>
    </source>
</evidence>
<dbReference type="Pfam" id="PF10935">
    <property type="entry name" value="DUF2637"/>
    <property type="match status" value="1"/>
</dbReference>
<feature type="transmembrane region" description="Helical" evidence="1">
    <location>
        <begin position="147"/>
        <end position="167"/>
    </location>
</feature>
<sequence>MSEFISAGGGQLVASFKPGSTTTSGSRKISKQLSPQSPGFIALTSAVTLLAMAASFMLSFSAQVAIAELMHLSSWKVWLLPAGVDSFILTSALALVIIRDREGMPAAGSRVPWFRSAQGRQWALMWGWTLASVGLNIWHGFAVSQDAGLPVQIGLAVVSTLFPLGVLTATDGLLRILVAETTDSAELAAARTRLANQGPAVAAQPMVSRAKSTTDRDLDLRIQAEFALADGPAPTLRALATKFGVSVERVKAGRDSATA</sequence>
<protein>
    <submittedName>
        <fullName evidence="2">DUF2637 domain-containing protein</fullName>
    </submittedName>
</protein>
<keyword evidence="3" id="KW-1185">Reference proteome</keyword>
<keyword evidence="1" id="KW-0472">Membrane</keyword>
<reference evidence="2 3" key="1">
    <citation type="submission" date="2019-03" db="EMBL/GenBank/DDBJ databases">
        <title>Genomics of glacier-inhabiting Cryobacterium strains.</title>
        <authorList>
            <person name="Liu Q."/>
            <person name="Xin Y.-H."/>
        </authorList>
    </citation>
    <scope>NUCLEOTIDE SEQUENCE [LARGE SCALE GENOMIC DNA]</scope>
    <source>
        <strain evidence="2 3">Hh8</strain>
    </source>
</reference>